<keyword evidence="4" id="KW-1185">Reference proteome</keyword>
<evidence type="ECO:0000313" key="2">
    <source>
        <dbReference type="EMBL" id="CAK0779422.1"/>
    </source>
</evidence>
<dbReference type="EMBL" id="CAUYUE010000005">
    <property type="protein sequence ID" value="CAK0779579.1"/>
    <property type="molecule type" value="Genomic_DNA"/>
</dbReference>
<organism evidence="2 4">
    <name type="scientific">Coccomyxa viridis</name>
    <dbReference type="NCBI Taxonomy" id="1274662"/>
    <lineage>
        <taxon>Eukaryota</taxon>
        <taxon>Viridiplantae</taxon>
        <taxon>Chlorophyta</taxon>
        <taxon>core chlorophytes</taxon>
        <taxon>Trebouxiophyceae</taxon>
        <taxon>Trebouxiophyceae incertae sedis</taxon>
        <taxon>Coccomyxaceae</taxon>
        <taxon>Coccomyxa</taxon>
    </lineage>
</organism>
<evidence type="ECO:0000313" key="4">
    <source>
        <dbReference type="Proteomes" id="UP001314263"/>
    </source>
</evidence>
<name>A0AAV1I697_9CHLO</name>
<dbReference type="EMBL" id="CAUYUE010000005">
    <property type="protein sequence ID" value="CAK0779422.1"/>
    <property type="molecule type" value="Genomic_DNA"/>
</dbReference>
<sequence length="103" mass="10931">MPASVSVPPSPHLPSGCVRADLAVPILAIGSAEAQRLERESLQCGNNRPVGEPSSLRRDDRMPLLGPGTPLDAEQETVRLATGETPSRRPNHPFDLSSGKGTR</sequence>
<gene>
    <name evidence="2" type="ORF">CVIRNUC_004770</name>
    <name evidence="3" type="ORF">CVIRNUC_004809</name>
</gene>
<proteinExistence type="predicted"/>
<evidence type="ECO:0000256" key="1">
    <source>
        <dbReference type="SAM" id="MobiDB-lite"/>
    </source>
</evidence>
<comment type="caution">
    <text evidence="2">The sequence shown here is derived from an EMBL/GenBank/DDBJ whole genome shotgun (WGS) entry which is preliminary data.</text>
</comment>
<accession>A0AAV1I697</accession>
<feature type="region of interest" description="Disordered" evidence="1">
    <location>
        <begin position="40"/>
        <end position="103"/>
    </location>
</feature>
<evidence type="ECO:0000313" key="3">
    <source>
        <dbReference type="EMBL" id="CAK0779579.1"/>
    </source>
</evidence>
<protein>
    <submittedName>
        <fullName evidence="2">Uncharacterized protein</fullName>
    </submittedName>
</protein>
<dbReference type="AlphaFoldDB" id="A0AAV1I697"/>
<dbReference type="Proteomes" id="UP001314263">
    <property type="component" value="Unassembled WGS sequence"/>
</dbReference>
<reference evidence="2 4" key="1">
    <citation type="submission" date="2023-10" db="EMBL/GenBank/DDBJ databases">
        <authorList>
            <person name="Maclean D."/>
            <person name="Macfadyen A."/>
        </authorList>
    </citation>
    <scope>NUCLEOTIDE SEQUENCE [LARGE SCALE GENOMIC DNA]</scope>
</reference>